<protein>
    <recommendedName>
        <fullName evidence="3">Ribosomal protein L31</fullName>
    </recommendedName>
</protein>
<organism evidence="1 2">
    <name type="scientific">Larinioides sclopetarius</name>
    <dbReference type="NCBI Taxonomy" id="280406"/>
    <lineage>
        <taxon>Eukaryota</taxon>
        <taxon>Metazoa</taxon>
        <taxon>Ecdysozoa</taxon>
        <taxon>Arthropoda</taxon>
        <taxon>Chelicerata</taxon>
        <taxon>Arachnida</taxon>
        <taxon>Araneae</taxon>
        <taxon>Araneomorphae</taxon>
        <taxon>Entelegynae</taxon>
        <taxon>Araneoidea</taxon>
        <taxon>Araneidae</taxon>
        <taxon>Larinioides</taxon>
    </lineage>
</organism>
<evidence type="ECO:0008006" key="3">
    <source>
        <dbReference type="Google" id="ProtNLM"/>
    </source>
</evidence>
<keyword evidence="2" id="KW-1185">Reference proteome</keyword>
<proteinExistence type="predicted"/>
<feature type="non-terminal residue" evidence="1">
    <location>
        <position position="62"/>
    </location>
</feature>
<dbReference type="AlphaFoldDB" id="A0AAV1ZJX8"/>
<reference evidence="1 2" key="1">
    <citation type="submission" date="2024-04" db="EMBL/GenBank/DDBJ databases">
        <authorList>
            <person name="Rising A."/>
            <person name="Reimegard J."/>
            <person name="Sonavane S."/>
            <person name="Akerstrom W."/>
            <person name="Nylinder S."/>
            <person name="Hedman E."/>
            <person name="Kallberg Y."/>
        </authorList>
    </citation>
    <scope>NUCLEOTIDE SEQUENCE [LARGE SCALE GENOMIC DNA]</scope>
</reference>
<sequence length="62" mass="7421">MPVTAHNHTRIEEVCSKAIKDSTKKLKKAKEDDNYLVWNKKVPNTELEKFKKIIEEKYDLRF</sequence>
<accession>A0AAV1ZJX8</accession>
<dbReference type="Proteomes" id="UP001497382">
    <property type="component" value="Unassembled WGS sequence"/>
</dbReference>
<evidence type="ECO:0000313" key="1">
    <source>
        <dbReference type="EMBL" id="CAL1272057.1"/>
    </source>
</evidence>
<evidence type="ECO:0000313" key="2">
    <source>
        <dbReference type="Proteomes" id="UP001497382"/>
    </source>
</evidence>
<name>A0AAV1ZJX8_9ARAC</name>
<gene>
    <name evidence="1" type="ORF">LARSCL_LOCUS6169</name>
</gene>
<comment type="caution">
    <text evidence="1">The sequence shown here is derived from an EMBL/GenBank/DDBJ whole genome shotgun (WGS) entry which is preliminary data.</text>
</comment>
<dbReference type="EMBL" id="CAXIEN010000058">
    <property type="protein sequence ID" value="CAL1272057.1"/>
    <property type="molecule type" value="Genomic_DNA"/>
</dbReference>